<gene>
    <name evidence="2" type="ORF">CKO28_15950</name>
</gene>
<accession>A0ABS1DIG3</accession>
<name>A0ABS1DIG3_9PROT</name>
<evidence type="ECO:0000313" key="2">
    <source>
        <dbReference type="EMBL" id="MBK1669533.1"/>
    </source>
</evidence>
<organism evidence="2 3">
    <name type="scientific">Rhodovibrio sodomensis</name>
    <dbReference type="NCBI Taxonomy" id="1088"/>
    <lineage>
        <taxon>Bacteria</taxon>
        <taxon>Pseudomonadati</taxon>
        <taxon>Pseudomonadota</taxon>
        <taxon>Alphaproteobacteria</taxon>
        <taxon>Rhodospirillales</taxon>
        <taxon>Rhodovibrionaceae</taxon>
        <taxon>Rhodovibrio</taxon>
    </lineage>
</organism>
<feature type="region of interest" description="Disordered" evidence="1">
    <location>
        <begin position="20"/>
        <end position="69"/>
    </location>
</feature>
<sequence length="130" mass="14208">MFEQWLKCWRRWMFWWLPGGDEPDETKPAPPAQKKSAPAKPDTEAAKVDAGTHQRSGSNEPSATAAKANDLTAIRGIGPAIARELEALGVTTFADLAAADPDDLAAKIARRPVTSNRVREWIAEAKKRTS</sequence>
<dbReference type="Proteomes" id="UP001296873">
    <property type="component" value="Unassembled WGS sequence"/>
</dbReference>
<keyword evidence="3" id="KW-1185">Reference proteome</keyword>
<feature type="compositionally biased region" description="Polar residues" evidence="1">
    <location>
        <begin position="53"/>
        <end position="62"/>
    </location>
</feature>
<proteinExistence type="predicted"/>
<dbReference type="Gene3D" id="1.10.150.20">
    <property type="entry name" value="5' to 3' exonuclease, C-terminal subdomain"/>
    <property type="match status" value="1"/>
</dbReference>
<dbReference type="Pfam" id="PF14520">
    <property type="entry name" value="HHH_5"/>
    <property type="match status" value="1"/>
</dbReference>
<comment type="caution">
    <text evidence="2">The sequence shown here is derived from an EMBL/GenBank/DDBJ whole genome shotgun (WGS) entry which is preliminary data.</text>
</comment>
<evidence type="ECO:0000313" key="3">
    <source>
        <dbReference type="Proteomes" id="UP001296873"/>
    </source>
</evidence>
<evidence type="ECO:0008006" key="4">
    <source>
        <dbReference type="Google" id="ProtNLM"/>
    </source>
</evidence>
<protein>
    <recommendedName>
        <fullName evidence="4">DUF4332 domain-containing protein</fullName>
    </recommendedName>
</protein>
<evidence type="ECO:0000256" key="1">
    <source>
        <dbReference type="SAM" id="MobiDB-lite"/>
    </source>
</evidence>
<dbReference type="EMBL" id="NRRL01000051">
    <property type="protein sequence ID" value="MBK1669533.1"/>
    <property type="molecule type" value="Genomic_DNA"/>
</dbReference>
<reference evidence="2 3" key="1">
    <citation type="journal article" date="2020" name="Microorganisms">
        <title>Osmotic Adaptation and Compatible Solute Biosynthesis of Phototrophic Bacteria as Revealed from Genome Analyses.</title>
        <authorList>
            <person name="Imhoff J.F."/>
            <person name="Rahn T."/>
            <person name="Kunzel S."/>
            <person name="Keller A."/>
            <person name="Neulinger S.C."/>
        </authorList>
    </citation>
    <scope>NUCLEOTIDE SEQUENCE [LARGE SCALE GENOMIC DNA]</scope>
    <source>
        <strain evidence="2 3">DSM 9895</strain>
    </source>
</reference>
<dbReference type="SUPFAM" id="SSF158702">
    <property type="entry name" value="Sec63 N-terminal domain-like"/>
    <property type="match status" value="1"/>
</dbReference>
<dbReference type="RefSeq" id="WP_200341866.1">
    <property type="nucleotide sequence ID" value="NZ_NRRL01000051.1"/>
</dbReference>
<feature type="compositionally biased region" description="Basic and acidic residues" evidence="1">
    <location>
        <begin position="41"/>
        <end position="52"/>
    </location>
</feature>